<evidence type="ECO:0000256" key="1">
    <source>
        <dbReference type="SAM" id="MobiDB-lite"/>
    </source>
</evidence>
<feature type="compositionally biased region" description="Basic and acidic residues" evidence="1">
    <location>
        <begin position="13"/>
        <end position="24"/>
    </location>
</feature>
<dbReference type="AlphaFoldDB" id="A0A1R3FZ11"/>
<evidence type="ECO:0000313" key="2">
    <source>
        <dbReference type="EMBL" id="OMO51061.1"/>
    </source>
</evidence>
<feature type="compositionally biased region" description="Polar residues" evidence="1">
    <location>
        <begin position="26"/>
        <end position="36"/>
    </location>
</feature>
<dbReference type="EMBL" id="AWUE01024333">
    <property type="protein sequence ID" value="OMO51061.1"/>
    <property type="molecule type" value="Genomic_DNA"/>
</dbReference>
<evidence type="ECO:0000313" key="3">
    <source>
        <dbReference type="Proteomes" id="UP000187203"/>
    </source>
</evidence>
<protein>
    <submittedName>
        <fullName evidence="2">Uncharacterized protein</fullName>
    </submittedName>
</protein>
<organism evidence="2 3">
    <name type="scientific">Corchorus olitorius</name>
    <dbReference type="NCBI Taxonomy" id="93759"/>
    <lineage>
        <taxon>Eukaryota</taxon>
        <taxon>Viridiplantae</taxon>
        <taxon>Streptophyta</taxon>
        <taxon>Embryophyta</taxon>
        <taxon>Tracheophyta</taxon>
        <taxon>Spermatophyta</taxon>
        <taxon>Magnoliopsida</taxon>
        <taxon>eudicotyledons</taxon>
        <taxon>Gunneridae</taxon>
        <taxon>Pentapetalae</taxon>
        <taxon>rosids</taxon>
        <taxon>malvids</taxon>
        <taxon>Malvales</taxon>
        <taxon>Malvaceae</taxon>
        <taxon>Grewioideae</taxon>
        <taxon>Apeibeae</taxon>
        <taxon>Corchorus</taxon>
    </lineage>
</organism>
<keyword evidence="3" id="KW-1185">Reference proteome</keyword>
<sequence>MSDENDSNFGRCHGHDHDHDDDHFSSVGSNILSTTSPRDDQCDYKLIRNMHVTAEELKIREELTMEIEKQLERELMDGILVLVRRLSHLKAKQIAKNLDLDLLSLRN</sequence>
<comment type="caution">
    <text evidence="2">The sequence shown here is derived from an EMBL/GenBank/DDBJ whole genome shotgun (WGS) entry which is preliminary data.</text>
</comment>
<dbReference type="OrthoDB" id="1917248at2759"/>
<accession>A0A1R3FZ11</accession>
<name>A0A1R3FZ11_9ROSI</name>
<dbReference type="Proteomes" id="UP000187203">
    <property type="component" value="Unassembled WGS sequence"/>
</dbReference>
<feature type="region of interest" description="Disordered" evidence="1">
    <location>
        <begin position="1"/>
        <end position="39"/>
    </location>
</feature>
<gene>
    <name evidence="2" type="ORF">COLO4_37830</name>
</gene>
<reference evidence="3" key="1">
    <citation type="submission" date="2013-09" db="EMBL/GenBank/DDBJ databases">
        <title>Corchorus olitorius genome sequencing.</title>
        <authorList>
            <person name="Alam M."/>
            <person name="Haque M.S."/>
            <person name="Islam M.S."/>
            <person name="Emdad E.M."/>
            <person name="Islam M.M."/>
            <person name="Ahmed B."/>
            <person name="Halim A."/>
            <person name="Hossen Q.M.M."/>
            <person name="Hossain M.Z."/>
            <person name="Ahmed R."/>
            <person name="Khan M.M."/>
            <person name="Islam R."/>
            <person name="Rashid M.M."/>
            <person name="Khan S.A."/>
            <person name="Rahman M.S."/>
            <person name="Alam M."/>
            <person name="Yahiya A.S."/>
            <person name="Khan M.S."/>
            <person name="Azam M.S."/>
            <person name="Haque T."/>
            <person name="Lashkar M.Z.H."/>
            <person name="Akhand A.I."/>
            <person name="Morshed G."/>
            <person name="Roy S."/>
            <person name="Uddin K.S."/>
            <person name="Rabeya T."/>
            <person name="Hossain A.S."/>
            <person name="Chowdhury A."/>
            <person name="Snigdha A.R."/>
            <person name="Mortoza M.S."/>
            <person name="Matin S.A."/>
            <person name="Hoque S.M.E."/>
            <person name="Islam M.K."/>
            <person name="Roy D.K."/>
            <person name="Haider R."/>
            <person name="Moosa M.M."/>
            <person name="Elias S.M."/>
            <person name="Hasan A.M."/>
            <person name="Jahan S."/>
            <person name="Shafiuddin M."/>
            <person name="Mahmood N."/>
            <person name="Shommy N.S."/>
        </authorList>
    </citation>
    <scope>NUCLEOTIDE SEQUENCE [LARGE SCALE GENOMIC DNA]</scope>
    <source>
        <strain evidence="3">cv. O-4</strain>
    </source>
</reference>
<proteinExistence type="predicted"/>